<evidence type="ECO:0000256" key="1">
    <source>
        <dbReference type="SAM" id="MobiDB-lite"/>
    </source>
</evidence>
<feature type="compositionally biased region" description="Basic residues" evidence="1">
    <location>
        <begin position="197"/>
        <end position="206"/>
    </location>
</feature>
<proteinExistence type="predicted"/>
<sequence>MPTPREWVLEKQLEERAIGAEASSDREKCGVRRGVSPRRDGPGRSWAGRRGISPGALAAACCRPEAARGTRRPEAPEGAPQPPGVGVGVGGSEGAGWARGSAQGRPPALPPPALSEPRPRGGTLCTHRTPARPPRPPRAAPPAPPGRPPLPGQSAAPPSGFPRALGAAASPLRPGVCRGSRRRRTGDVSGAADTRTRTQRRCTRRYTHADTAAPQGCYLDERDRRPARGAGAWPWPWPGAPPGGRGVPAGPSGGEGRERSREPTSSGRSEPTPGQADLSFSDHRPHAREAAHTVDTHARAEGTHSAHRTPADTPLTCVHNTHTPLRGRCAHTQTLSVWFTLCSLHPVQDQVCRCRSPSSKTGGHGPSGLSSQIPLAAQVSCRAGVYSPASQNPKVIPTF</sequence>
<dbReference type="Proteomes" id="UP001652641">
    <property type="component" value="Chromosome 16"/>
</dbReference>
<organism evidence="2 3">
    <name type="scientific">Vulpes vulpes</name>
    <name type="common">Red fox</name>
    <dbReference type="NCBI Taxonomy" id="9627"/>
    <lineage>
        <taxon>Eukaryota</taxon>
        <taxon>Metazoa</taxon>
        <taxon>Chordata</taxon>
        <taxon>Craniata</taxon>
        <taxon>Vertebrata</taxon>
        <taxon>Euteleostomi</taxon>
        <taxon>Mammalia</taxon>
        <taxon>Eutheria</taxon>
        <taxon>Laurasiatheria</taxon>
        <taxon>Carnivora</taxon>
        <taxon>Caniformia</taxon>
        <taxon>Canidae</taxon>
        <taxon>Vulpes</taxon>
    </lineage>
</organism>
<accession>A0ABM4Z588</accession>
<evidence type="ECO:0000313" key="2">
    <source>
        <dbReference type="Proteomes" id="UP001652641"/>
    </source>
</evidence>
<dbReference type="RefSeq" id="XP_072597698.1">
    <property type="nucleotide sequence ID" value="XM_072741597.1"/>
</dbReference>
<evidence type="ECO:0008006" key="4">
    <source>
        <dbReference type="Google" id="ProtNLM"/>
    </source>
</evidence>
<reference evidence="3" key="1">
    <citation type="submission" date="2025-08" db="UniProtKB">
        <authorList>
            <consortium name="RefSeq"/>
        </authorList>
    </citation>
    <scope>IDENTIFICATION</scope>
    <source>
        <tissue evidence="3">Cell line</tissue>
    </source>
</reference>
<feature type="compositionally biased region" description="Basic and acidic residues" evidence="1">
    <location>
        <begin position="280"/>
        <end position="304"/>
    </location>
</feature>
<name>A0ABM4Z588_VULVU</name>
<gene>
    <name evidence="3" type="primary">LOC140595892</name>
</gene>
<feature type="compositionally biased region" description="Basic and acidic residues" evidence="1">
    <location>
        <begin position="17"/>
        <end position="30"/>
    </location>
</feature>
<feature type="region of interest" description="Disordered" evidence="1">
    <location>
        <begin position="17"/>
        <end position="315"/>
    </location>
</feature>
<feature type="compositionally biased region" description="Basic and acidic residues" evidence="1">
    <location>
        <begin position="65"/>
        <end position="75"/>
    </location>
</feature>
<protein>
    <recommendedName>
        <fullName evidence="4">Basic proline-rich protein-like</fullName>
    </recommendedName>
</protein>
<dbReference type="GeneID" id="140595892"/>
<keyword evidence="2" id="KW-1185">Reference proteome</keyword>
<evidence type="ECO:0000313" key="3">
    <source>
        <dbReference type="RefSeq" id="XP_072597698.1"/>
    </source>
</evidence>
<feature type="compositionally biased region" description="Low complexity" evidence="1">
    <location>
        <begin position="95"/>
        <end position="106"/>
    </location>
</feature>
<feature type="compositionally biased region" description="Gly residues" evidence="1">
    <location>
        <begin position="242"/>
        <end position="254"/>
    </location>
</feature>
<feature type="compositionally biased region" description="Gly residues" evidence="1">
    <location>
        <begin position="85"/>
        <end position="94"/>
    </location>
</feature>
<feature type="compositionally biased region" description="Pro residues" evidence="1">
    <location>
        <begin position="131"/>
        <end position="151"/>
    </location>
</feature>